<dbReference type="Gene3D" id="1.10.3910.10">
    <property type="entry name" value="SP0561-like"/>
    <property type="match status" value="1"/>
</dbReference>
<proteinExistence type="predicted"/>
<name>A0A645I2N6_9ZZZZ</name>
<comment type="caution">
    <text evidence="1">The sequence shown here is derived from an EMBL/GenBank/DDBJ whole genome shotgun (WGS) entry which is preliminary data.</text>
</comment>
<dbReference type="EMBL" id="VSSQ01105479">
    <property type="protein sequence ID" value="MPN45508.1"/>
    <property type="molecule type" value="Genomic_DNA"/>
</dbReference>
<accession>A0A645I2N6</accession>
<protein>
    <submittedName>
        <fullName evidence="1">Uncharacterized protein</fullName>
    </submittedName>
</protein>
<dbReference type="AlphaFoldDB" id="A0A645I2N6"/>
<evidence type="ECO:0000313" key="1">
    <source>
        <dbReference type="EMBL" id="MPN45508.1"/>
    </source>
</evidence>
<dbReference type="InterPro" id="IPR038062">
    <property type="entry name" value="ScdA-like_N_sf"/>
</dbReference>
<organism evidence="1">
    <name type="scientific">bioreactor metagenome</name>
    <dbReference type="NCBI Taxonomy" id="1076179"/>
    <lineage>
        <taxon>unclassified sequences</taxon>
        <taxon>metagenomes</taxon>
        <taxon>ecological metagenomes</taxon>
    </lineage>
</organism>
<gene>
    <name evidence="1" type="ORF">SDC9_193075</name>
</gene>
<reference evidence="1" key="1">
    <citation type="submission" date="2019-08" db="EMBL/GenBank/DDBJ databases">
        <authorList>
            <person name="Kucharzyk K."/>
            <person name="Murdoch R.W."/>
            <person name="Higgins S."/>
            <person name="Loffler F."/>
        </authorList>
    </citation>
    <scope>NUCLEOTIDE SEQUENCE</scope>
</reference>
<sequence length="70" mass="7849">MITKETLVEEILQESDVITYFIQNRVSPFSCAGPFPQSLGKLLAIKNVNDPEAFIAGLNDFLAKRHLENL</sequence>